<dbReference type="AlphaFoldDB" id="A0AAD6URA0"/>
<evidence type="ECO:0000313" key="2">
    <source>
        <dbReference type="EMBL" id="KAJ7191942.1"/>
    </source>
</evidence>
<organism evidence="2 3">
    <name type="scientific">Mycena pura</name>
    <dbReference type="NCBI Taxonomy" id="153505"/>
    <lineage>
        <taxon>Eukaryota</taxon>
        <taxon>Fungi</taxon>
        <taxon>Dikarya</taxon>
        <taxon>Basidiomycota</taxon>
        <taxon>Agaricomycotina</taxon>
        <taxon>Agaricomycetes</taxon>
        <taxon>Agaricomycetidae</taxon>
        <taxon>Agaricales</taxon>
        <taxon>Marasmiineae</taxon>
        <taxon>Mycenaceae</taxon>
        <taxon>Mycena</taxon>
    </lineage>
</organism>
<feature type="compositionally biased region" description="Basic residues" evidence="1">
    <location>
        <begin position="480"/>
        <end position="490"/>
    </location>
</feature>
<accession>A0AAD6URA0</accession>
<dbReference type="EMBL" id="JARJCW010000126">
    <property type="protein sequence ID" value="KAJ7191942.1"/>
    <property type="molecule type" value="Genomic_DNA"/>
</dbReference>
<feature type="region of interest" description="Disordered" evidence="1">
    <location>
        <begin position="530"/>
        <end position="600"/>
    </location>
</feature>
<evidence type="ECO:0000313" key="3">
    <source>
        <dbReference type="Proteomes" id="UP001219525"/>
    </source>
</evidence>
<feature type="compositionally biased region" description="Basic and acidic residues" evidence="1">
    <location>
        <begin position="361"/>
        <end position="378"/>
    </location>
</feature>
<protein>
    <submittedName>
        <fullName evidence="2">Uncharacterized protein</fullName>
    </submittedName>
</protein>
<gene>
    <name evidence="2" type="ORF">GGX14DRAFT_406766</name>
</gene>
<feature type="compositionally biased region" description="Low complexity" evidence="1">
    <location>
        <begin position="531"/>
        <end position="541"/>
    </location>
</feature>
<name>A0AAD6URA0_9AGAR</name>
<reference evidence="2" key="1">
    <citation type="submission" date="2023-03" db="EMBL/GenBank/DDBJ databases">
        <title>Massive genome expansion in bonnet fungi (Mycena s.s.) driven by repeated elements and novel gene families across ecological guilds.</title>
        <authorList>
            <consortium name="Lawrence Berkeley National Laboratory"/>
            <person name="Harder C.B."/>
            <person name="Miyauchi S."/>
            <person name="Viragh M."/>
            <person name="Kuo A."/>
            <person name="Thoen E."/>
            <person name="Andreopoulos B."/>
            <person name="Lu D."/>
            <person name="Skrede I."/>
            <person name="Drula E."/>
            <person name="Henrissat B."/>
            <person name="Morin E."/>
            <person name="Kohler A."/>
            <person name="Barry K."/>
            <person name="LaButti K."/>
            <person name="Morin E."/>
            <person name="Salamov A."/>
            <person name="Lipzen A."/>
            <person name="Mereny Z."/>
            <person name="Hegedus B."/>
            <person name="Baldrian P."/>
            <person name="Stursova M."/>
            <person name="Weitz H."/>
            <person name="Taylor A."/>
            <person name="Grigoriev I.V."/>
            <person name="Nagy L.G."/>
            <person name="Martin F."/>
            <person name="Kauserud H."/>
        </authorList>
    </citation>
    <scope>NUCLEOTIDE SEQUENCE</scope>
    <source>
        <strain evidence="2">9144</strain>
    </source>
</reference>
<feature type="region of interest" description="Disordered" evidence="1">
    <location>
        <begin position="1"/>
        <end position="29"/>
    </location>
</feature>
<feature type="region of interest" description="Disordered" evidence="1">
    <location>
        <begin position="359"/>
        <end position="490"/>
    </location>
</feature>
<evidence type="ECO:0000256" key="1">
    <source>
        <dbReference type="SAM" id="MobiDB-lite"/>
    </source>
</evidence>
<feature type="compositionally biased region" description="Low complexity" evidence="1">
    <location>
        <begin position="458"/>
        <end position="467"/>
    </location>
</feature>
<sequence length="769" mass="83093">MRRLRQSRAYVTRQARMSPTTGVTGGAGHTPIPRTAGFMQWVALLVTFINNEACSCIAFVKGGPHACIALDNAEPQVCIAFDNIKVSPPVATVSGEARVHAARVIGEARVPITFVTGKARARVAFDTGKRRGPHAFVTDEACTCVTFITSEFPTKLGSCPNKHKTRAKFHVKCGLSTKAVGQMPVPSSIYGFSHTNSSTTNKLSLILRKTRLFPSRVDLAEEFHGLTQKQIDILVILCNFLKKPLIQNPYLMIYGSDSGAVMAACDVIRSVIASISGSGSPPGSPRGGHVSRHIDASLRVGGFGRLHALNPRRESGLRTATLRAAAYTITCRMRVPGPSLPPSDKLESLQRWRVVHAAAADAERGGGERRAASGDHAHAPRAPSSSVCGAPITARTDGARGARGGGGPSRRRLEITRAHRMRHPRGAPIAARTDGARGARRGGGCRALRELSRRPSSRARGAPIAARTDGAHGACSGSGRRARQGPSRRHREITHVHRVRHRRERAWCTPWRRTQSMRVHCARHHRERAAMAHGTRGARAAADADRAGGAGSRRRREITRGAPIPACTDGARSARGGGGRRACTRTQSTARRVQGRGYEQQGCGREQRVARCMRVWWEVSGRCCSSGRDMGTNGGPGGDRRAWEPVAGTGLSSSRKRGFLGTRPCGGHGHDEWVASARQRAVYSEQRAALGVCVARERVLHDVSGVARERVLHDVSERRWRVKHRVQGNLRMNIFCPVSGFSGNRNAASKGRKAIIEPVQASPVSAWLI</sequence>
<dbReference type="Proteomes" id="UP001219525">
    <property type="component" value="Unassembled WGS sequence"/>
</dbReference>
<keyword evidence="3" id="KW-1185">Reference proteome</keyword>
<proteinExistence type="predicted"/>
<comment type="caution">
    <text evidence="2">The sequence shown here is derived from an EMBL/GenBank/DDBJ whole genome shotgun (WGS) entry which is preliminary data.</text>
</comment>